<comment type="caution">
    <text evidence="2">The sequence shown here is derived from an EMBL/GenBank/DDBJ whole genome shotgun (WGS) entry which is preliminary data.</text>
</comment>
<keyword evidence="3" id="KW-1185">Reference proteome</keyword>
<dbReference type="AlphaFoldDB" id="A0A8J5S4J0"/>
<name>A0A8J5S4J0_ZIZPA</name>
<protein>
    <submittedName>
        <fullName evidence="2">Uncharacterized protein</fullName>
    </submittedName>
</protein>
<gene>
    <name evidence="2" type="ORF">GUJ93_ZPchr0009g120</name>
</gene>
<reference evidence="2" key="1">
    <citation type="journal article" date="2021" name="bioRxiv">
        <title>Whole Genome Assembly and Annotation of Northern Wild Rice, Zizania palustris L., Supports a Whole Genome Duplication in the Zizania Genus.</title>
        <authorList>
            <person name="Haas M."/>
            <person name="Kono T."/>
            <person name="Macchietto M."/>
            <person name="Millas R."/>
            <person name="McGilp L."/>
            <person name="Shao M."/>
            <person name="Duquette J."/>
            <person name="Hirsch C.N."/>
            <person name="Kimball J."/>
        </authorList>
    </citation>
    <scope>NUCLEOTIDE SEQUENCE</scope>
    <source>
        <tissue evidence="2">Fresh leaf tissue</tissue>
    </source>
</reference>
<evidence type="ECO:0000256" key="1">
    <source>
        <dbReference type="SAM" id="MobiDB-lite"/>
    </source>
</evidence>
<evidence type="ECO:0000313" key="3">
    <source>
        <dbReference type="Proteomes" id="UP000729402"/>
    </source>
</evidence>
<dbReference type="EMBL" id="JAAALK010000289">
    <property type="protein sequence ID" value="KAG8049806.1"/>
    <property type="molecule type" value="Genomic_DNA"/>
</dbReference>
<dbReference type="Proteomes" id="UP000729402">
    <property type="component" value="Unassembled WGS sequence"/>
</dbReference>
<organism evidence="2 3">
    <name type="scientific">Zizania palustris</name>
    <name type="common">Northern wild rice</name>
    <dbReference type="NCBI Taxonomy" id="103762"/>
    <lineage>
        <taxon>Eukaryota</taxon>
        <taxon>Viridiplantae</taxon>
        <taxon>Streptophyta</taxon>
        <taxon>Embryophyta</taxon>
        <taxon>Tracheophyta</taxon>
        <taxon>Spermatophyta</taxon>
        <taxon>Magnoliopsida</taxon>
        <taxon>Liliopsida</taxon>
        <taxon>Poales</taxon>
        <taxon>Poaceae</taxon>
        <taxon>BOP clade</taxon>
        <taxon>Oryzoideae</taxon>
        <taxon>Oryzeae</taxon>
        <taxon>Zizaniinae</taxon>
        <taxon>Zizania</taxon>
    </lineage>
</organism>
<reference evidence="2" key="2">
    <citation type="submission" date="2021-02" db="EMBL/GenBank/DDBJ databases">
        <authorList>
            <person name="Kimball J.A."/>
            <person name="Haas M.W."/>
            <person name="Macchietto M."/>
            <person name="Kono T."/>
            <person name="Duquette J."/>
            <person name="Shao M."/>
        </authorList>
    </citation>
    <scope>NUCLEOTIDE SEQUENCE</scope>
    <source>
        <tissue evidence="2">Fresh leaf tissue</tissue>
    </source>
</reference>
<sequence>MKKVAVGWYSEWRAMGFGIAATAWPSSSVRVGSSWSANNGTAPRPRRRPWSTRAAWRGGRAFVDPAACQRVPAYVSPTEETVAGERHSEHWPDGILLKKIRSSLNGTKVDWETGLFPMSKSKGERLWSNWPVNCTDWWRKMWLRPFWNKWEWMKRPPISSQCQAEF</sequence>
<feature type="region of interest" description="Disordered" evidence="1">
    <location>
        <begin position="31"/>
        <end position="50"/>
    </location>
</feature>
<proteinExistence type="predicted"/>
<evidence type="ECO:0000313" key="2">
    <source>
        <dbReference type="EMBL" id="KAG8049806.1"/>
    </source>
</evidence>
<accession>A0A8J5S4J0</accession>